<comment type="function">
    <text evidence="2">Involved in the storage or transport of lipids necessary for membrane maintenance under stressful conditions. Displays a binding preference for lysophospholipids.</text>
</comment>
<evidence type="ECO:0000256" key="3">
    <source>
        <dbReference type="SAM" id="Phobius"/>
    </source>
</evidence>
<dbReference type="Gene3D" id="2.40.128.20">
    <property type="match status" value="1"/>
</dbReference>
<evidence type="ECO:0000313" key="6">
    <source>
        <dbReference type="Proteomes" id="UP001556196"/>
    </source>
</evidence>
<dbReference type="InterPro" id="IPR012674">
    <property type="entry name" value="Calycin"/>
</dbReference>
<dbReference type="InterPro" id="IPR022271">
    <property type="entry name" value="Lipocalin_ApoD"/>
</dbReference>
<comment type="subunit">
    <text evidence="2">Homodimer.</text>
</comment>
<comment type="similarity">
    <text evidence="1 2">Belongs to the calycin superfamily. Lipocalin family.</text>
</comment>
<evidence type="ECO:0000313" key="5">
    <source>
        <dbReference type="EMBL" id="MEW9804991.1"/>
    </source>
</evidence>
<dbReference type="EMBL" id="JBFOCI010000001">
    <property type="protein sequence ID" value="MEW9804991.1"/>
    <property type="molecule type" value="Genomic_DNA"/>
</dbReference>
<keyword evidence="6" id="KW-1185">Reference proteome</keyword>
<dbReference type="InterPro" id="IPR047202">
    <property type="entry name" value="Lipocalin_Blc-like_dom"/>
</dbReference>
<dbReference type="Pfam" id="PF08212">
    <property type="entry name" value="Lipocalin_2"/>
    <property type="match status" value="1"/>
</dbReference>
<sequence>MQQAWEQQDVMHRQTNLAIIAIMAVLAGCAGIQVVGGGAPEPRKIIEMDRFYSGTWLEVARRPMLITANCPAGSTTYRRTGPTTVYVFDACEVGVPGGRQRSIDGEGTILDPGTNAKLIVRYAPLVSREYWIIDRADDYSWFIEASPDFRDLYIFTRKVPSRSQLSRLVARAEALGYDVSRLEFPAQPPRKVPKL</sequence>
<keyword evidence="3" id="KW-0812">Transmembrane</keyword>
<evidence type="ECO:0000259" key="4">
    <source>
        <dbReference type="Pfam" id="PF08212"/>
    </source>
</evidence>
<feature type="transmembrane region" description="Helical" evidence="3">
    <location>
        <begin position="17"/>
        <end position="39"/>
    </location>
</feature>
<dbReference type="PIRSF" id="PIRSF036893">
    <property type="entry name" value="Lipocalin_ApoD"/>
    <property type="match status" value="1"/>
</dbReference>
<protein>
    <recommendedName>
        <fullName evidence="2">Outer membrane lipoprotein Blc</fullName>
    </recommendedName>
</protein>
<dbReference type="RefSeq" id="WP_367722043.1">
    <property type="nucleotide sequence ID" value="NZ_JBFOCI010000001.1"/>
</dbReference>
<gene>
    <name evidence="5" type="ORF">ABUE31_03200</name>
</gene>
<keyword evidence="2" id="KW-0998">Cell outer membrane</keyword>
<accession>A0ABV3QV89</accession>
<dbReference type="SUPFAM" id="SSF50814">
    <property type="entry name" value="Lipocalins"/>
    <property type="match status" value="1"/>
</dbReference>
<dbReference type="CDD" id="cd19438">
    <property type="entry name" value="lipocalin_Blc-like"/>
    <property type="match status" value="1"/>
</dbReference>
<organism evidence="5 6">
    <name type="scientific">Mesorhizobium marinum</name>
    <dbReference type="NCBI Taxonomy" id="3228790"/>
    <lineage>
        <taxon>Bacteria</taxon>
        <taxon>Pseudomonadati</taxon>
        <taxon>Pseudomonadota</taxon>
        <taxon>Alphaproteobacteria</taxon>
        <taxon>Hyphomicrobiales</taxon>
        <taxon>Phyllobacteriaceae</taxon>
        <taxon>Mesorhizobium</taxon>
    </lineage>
</organism>
<proteinExistence type="inferred from homology"/>
<keyword evidence="2" id="KW-0446">Lipid-binding</keyword>
<comment type="caution">
    <text evidence="5">The sequence shown here is derived from an EMBL/GenBank/DDBJ whole genome shotgun (WGS) entry which is preliminary data.</text>
</comment>
<keyword evidence="2" id="KW-0449">Lipoprotein</keyword>
<feature type="domain" description="Lipocalin/cytosolic fatty-acid binding" evidence="4">
    <location>
        <begin position="52"/>
        <end position="187"/>
    </location>
</feature>
<dbReference type="InterPro" id="IPR000566">
    <property type="entry name" value="Lipocln_cytosolic_FA-bd_dom"/>
</dbReference>
<keyword evidence="3" id="KW-1133">Transmembrane helix</keyword>
<dbReference type="Proteomes" id="UP001556196">
    <property type="component" value="Unassembled WGS sequence"/>
</dbReference>
<evidence type="ECO:0000256" key="2">
    <source>
        <dbReference type="PIRNR" id="PIRNR036893"/>
    </source>
</evidence>
<name>A0ABV3QV89_9HYPH</name>
<keyword evidence="2 3" id="KW-0472">Membrane</keyword>
<evidence type="ECO:0000256" key="1">
    <source>
        <dbReference type="ARBA" id="ARBA00006889"/>
    </source>
</evidence>
<reference evidence="5 6" key="1">
    <citation type="submission" date="2024-06" db="EMBL/GenBank/DDBJ databases">
        <authorList>
            <person name="Tuo L."/>
        </authorList>
    </citation>
    <scope>NUCLEOTIDE SEQUENCE [LARGE SCALE GENOMIC DNA]</scope>
    <source>
        <strain evidence="5 6">ZMM04-5</strain>
    </source>
</reference>
<comment type="subcellular location">
    <subcellularLocation>
        <location evidence="2">Cell outer membrane</location>
    </subcellularLocation>
</comment>